<organism evidence="1 2">
    <name type="scientific">Racocetra persica</name>
    <dbReference type="NCBI Taxonomy" id="160502"/>
    <lineage>
        <taxon>Eukaryota</taxon>
        <taxon>Fungi</taxon>
        <taxon>Fungi incertae sedis</taxon>
        <taxon>Mucoromycota</taxon>
        <taxon>Glomeromycotina</taxon>
        <taxon>Glomeromycetes</taxon>
        <taxon>Diversisporales</taxon>
        <taxon>Gigasporaceae</taxon>
        <taxon>Racocetra</taxon>
    </lineage>
</organism>
<gene>
    <name evidence="1" type="ORF">RPERSI_LOCUS24819</name>
</gene>
<proteinExistence type="predicted"/>
<protein>
    <submittedName>
        <fullName evidence="1">22345_t:CDS:1</fullName>
    </submittedName>
</protein>
<evidence type="ECO:0000313" key="2">
    <source>
        <dbReference type="Proteomes" id="UP000789920"/>
    </source>
</evidence>
<feature type="non-terminal residue" evidence="1">
    <location>
        <position position="1"/>
    </location>
</feature>
<dbReference type="Proteomes" id="UP000789920">
    <property type="component" value="Unassembled WGS sequence"/>
</dbReference>
<keyword evidence="2" id="KW-1185">Reference proteome</keyword>
<reference evidence="1" key="1">
    <citation type="submission" date="2021-06" db="EMBL/GenBank/DDBJ databases">
        <authorList>
            <person name="Kallberg Y."/>
            <person name="Tangrot J."/>
            <person name="Rosling A."/>
        </authorList>
    </citation>
    <scope>NUCLEOTIDE SEQUENCE</scope>
    <source>
        <strain evidence="1">MA461A</strain>
    </source>
</reference>
<evidence type="ECO:0000313" key="1">
    <source>
        <dbReference type="EMBL" id="CAG8817999.1"/>
    </source>
</evidence>
<accession>A0ACA9RYK1</accession>
<comment type="caution">
    <text evidence="1">The sequence shown here is derived from an EMBL/GenBank/DDBJ whole genome shotgun (WGS) entry which is preliminary data.</text>
</comment>
<sequence>SEIWNNPAFATSTSCNKQSEGTYVTDVVVPLLRAALGGLPNSHICLSTAERQSLASKARRNIGTSKERMGKKPDVEYEKKIIEILYVECSRIVCDATKKADDDTKLWRETLDGVSFVSAVCRPTSNQFGIVGIQVGGE</sequence>
<feature type="non-terminal residue" evidence="1">
    <location>
        <position position="138"/>
    </location>
</feature>
<name>A0ACA9RYK1_9GLOM</name>
<dbReference type="EMBL" id="CAJVQC010080462">
    <property type="protein sequence ID" value="CAG8817999.1"/>
    <property type="molecule type" value="Genomic_DNA"/>
</dbReference>